<evidence type="ECO:0000313" key="3">
    <source>
        <dbReference type="EMBL" id="TKS57608.1"/>
    </source>
</evidence>
<reference evidence="3 4" key="1">
    <citation type="submission" date="2019-04" db="EMBL/GenBank/DDBJ databases">
        <title>Psychroflexus halotolerans sp. nov., isolated from a marine solar saltern.</title>
        <authorList>
            <person name="Feng X."/>
        </authorList>
    </citation>
    <scope>NUCLEOTIDE SEQUENCE [LARGE SCALE GENOMIC DNA]</scope>
    <source>
        <strain evidence="3 4">WDS2C27</strain>
    </source>
</reference>
<dbReference type="Pfam" id="PF09832">
    <property type="entry name" value="DUF2059"/>
    <property type="match status" value="1"/>
</dbReference>
<name>A0A4U5TWJ0_9FLAO</name>
<protein>
    <submittedName>
        <fullName evidence="3">DUF2059 domain-containing protein</fullName>
    </submittedName>
</protein>
<feature type="chain" id="PRO_5020721846" evidence="1">
    <location>
        <begin position="22"/>
        <end position="134"/>
    </location>
</feature>
<organism evidence="3 4">
    <name type="scientific">Mesohalobacter halotolerans</name>
    <dbReference type="NCBI Taxonomy" id="1883405"/>
    <lineage>
        <taxon>Bacteria</taxon>
        <taxon>Pseudomonadati</taxon>
        <taxon>Bacteroidota</taxon>
        <taxon>Flavobacteriia</taxon>
        <taxon>Flavobacteriales</taxon>
        <taxon>Flavobacteriaceae</taxon>
        <taxon>Mesohalobacter</taxon>
    </lineage>
</organism>
<feature type="domain" description="DUF2059" evidence="2">
    <location>
        <begin position="81"/>
        <end position="127"/>
    </location>
</feature>
<keyword evidence="4" id="KW-1185">Reference proteome</keyword>
<gene>
    <name evidence="3" type="ORF">FCN74_04105</name>
</gene>
<sequence length="134" mass="15438">MKKTILLTVALCLGTFISVQAQDEAFKEDALKLTKMSSGAVEANMSQVYTMIPEDNLEAFKKELKPVMEDFYVKLAEKSMEYYSHDEIKKLLDFYNSDIGQKNLEVQEKMTKETMGMAQELNMKLMPLIQKYSK</sequence>
<comment type="caution">
    <text evidence="3">The sequence shown here is derived from an EMBL/GenBank/DDBJ whole genome shotgun (WGS) entry which is preliminary data.</text>
</comment>
<dbReference type="OrthoDB" id="1143459at2"/>
<dbReference type="RefSeq" id="WP_138931308.1">
    <property type="nucleotide sequence ID" value="NZ_SWMU01000001.1"/>
</dbReference>
<evidence type="ECO:0000256" key="1">
    <source>
        <dbReference type="SAM" id="SignalP"/>
    </source>
</evidence>
<evidence type="ECO:0000259" key="2">
    <source>
        <dbReference type="Pfam" id="PF09832"/>
    </source>
</evidence>
<accession>A0A4U5TWJ0</accession>
<feature type="signal peptide" evidence="1">
    <location>
        <begin position="1"/>
        <end position="21"/>
    </location>
</feature>
<dbReference type="AlphaFoldDB" id="A0A4U5TWJ0"/>
<keyword evidence="1" id="KW-0732">Signal</keyword>
<proteinExistence type="predicted"/>
<dbReference type="Proteomes" id="UP000306552">
    <property type="component" value="Unassembled WGS sequence"/>
</dbReference>
<dbReference type="InterPro" id="IPR018637">
    <property type="entry name" value="DUF2059"/>
</dbReference>
<dbReference type="EMBL" id="SWMU01000001">
    <property type="protein sequence ID" value="TKS57608.1"/>
    <property type="molecule type" value="Genomic_DNA"/>
</dbReference>
<evidence type="ECO:0000313" key="4">
    <source>
        <dbReference type="Proteomes" id="UP000306552"/>
    </source>
</evidence>